<evidence type="ECO:0008006" key="5">
    <source>
        <dbReference type="Google" id="ProtNLM"/>
    </source>
</evidence>
<keyword evidence="4" id="KW-1185">Reference proteome</keyword>
<organism evidence="2 3">
    <name type="scientific">Bittarella massiliensis</name>
    <name type="common">ex Durand et al. 2017</name>
    <dbReference type="NCBI Taxonomy" id="1720313"/>
    <lineage>
        <taxon>Bacteria</taxon>
        <taxon>Bacillati</taxon>
        <taxon>Bacillota</taxon>
        <taxon>Clostridia</taxon>
        <taxon>Eubacteriales</taxon>
        <taxon>Oscillospiraceae</taxon>
        <taxon>Bittarella (ex Durand et al. 2017)</taxon>
    </lineage>
</organism>
<gene>
    <name evidence="1" type="ORF">GT747_11130</name>
    <name evidence="2" type="ORF">SAMN05444424_1770</name>
</gene>
<reference evidence="1 4" key="3">
    <citation type="journal article" date="2019" name="Nat. Med.">
        <title>A library of human gut bacterial isolates paired with longitudinal multiomics data enables mechanistic microbiome research.</title>
        <authorList>
            <person name="Poyet M."/>
            <person name="Groussin M."/>
            <person name="Gibbons S.M."/>
            <person name="Avila-Pacheco J."/>
            <person name="Jiang X."/>
            <person name="Kearney S.M."/>
            <person name="Perrotta A.R."/>
            <person name="Berdy B."/>
            <person name="Zhao S."/>
            <person name="Lieberman T.D."/>
            <person name="Swanson P.K."/>
            <person name="Smith M."/>
            <person name="Roesemann S."/>
            <person name="Alexander J.E."/>
            <person name="Rich S.A."/>
            <person name="Livny J."/>
            <person name="Vlamakis H."/>
            <person name="Clish C."/>
            <person name="Bullock K."/>
            <person name="Deik A."/>
            <person name="Scott J."/>
            <person name="Pierce K.A."/>
            <person name="Xavier R.J."/>
            <person name="Alm E.J."/>
        </authorList>
    </citation>
    <scope>NUCLEOTIDE SEQUENCE [LARGE SCALE GENOMIC DNA]</scope>
    <source>
        <strain evidence="1 4">BIOML-A2</strain>
    </source>
</reference>
<comment type="caution">
    <text evidence="2">The sequence shown here is derived from an EMBL/GenBank/DDBJ whole genome shotgun (WGS) entry which is preliminary data.</text>
</comment>
<dbReference type="EMBL" id="WWVX01000008">
    <property type="protein sequence ID" value="MZL70305.1"/>
    <property type="molecule type" value="Genomic_DNA"/>
</dbReference>
<reference evidence="2" key="2">
    <citation type="submission" date="2016-11" db="EMBL/GenBank/DDBJ databases">
        <authorList>
            <person name="Varghese N."/>
            <person name="Submissions S."/>
        </authorList>
    </citation>
    <scope>NUCLEOTIDE SEQUENCE</scope>
    <source>
        <strain evidence="2">DSM 4029</strain>
    </source>
</reference>
<reference evidence="3" key="1">
    <citation type="submission" date="2016-11" db="EMBL/GenBank/DDBJ databases">
        <authorList>
            <person name="Jaros S."/>
            <person name="Januszkiewicz K."/>
            <person name="Wedrychowicz H."/>
        </authorList>
    </citation>
    <scope>NUCLEOTIDE SEQUENCE [LARGE SCALE GENOMIC DNA]</scope>
    <source>
        <strain evidence="3">DSM 4029</strain>
    </source>
</reference>
<dbReference type="InterPro" id="IPR038690">
    <property type="entry name" value="NusG_2_sf"/>
</dbReference>
<proteinExistence type="predicted"/>
<sequence length="135" mass="14614">MKSKQFIISMALLGAILIASAGGLLFKPSQYEGLMVVVEYDNKNVLEIPLNGEPATFTVKGNNMEQLDENGEPILNEDGSTKTSNVATLVRDENGVKFVDSKCPDHLCEQYGYINKVGESAICMPALLSATVVEE</sequence>
<dbReference type="EMBL" id="FQVY01000002">
    <property type="protein sequence ID" value="SHG18062.1"/>
    <property type="molecule type" value="Genomic_DNA"/>
</dbReference>
<dbReference type="AlphaFoldDB" id="A0AAQ1MDR6"/>
<dbReference type="Proteomes" id="UP000184089">
    <property type="component" value="Unassembled WGS sequence"/>
</dbReference>
<evidence type="ECO:0000313" key="3">
    <source>
        <dbReference type="Proteomes" id="UP000184089"/>
    </source>
</evidence>
<dbReference type="RefSeq" id="WP_044993080.1">
    <property type="nucleotide sequence ID" value="NZ_FQVY01000002.1"/>
</dbReference>
<dbReference type="Proteomes" id="UP000474718">
    <property type="component" value="Unassembled WGS sequence"/>
</dbReference>
<dbReference type="Gene3D" id="2.60.320.10">
    <property type="entry name" value="N-utilization substance G protein NusG, insert domain"/>
    <property type="match status" value="1"/>
</dbReference>
<evidence type="ECO:0000313" key="2">
    <source>
        <dbReference type="EMBL" id="SHG18062.1"/>
    </source>
</evidence>
<dbReference type="Pfam" id="PF07009">
    <property type="entry name" value="NusG_II"/>
    <property type="match status" value="1"/>
</dbReference>
<evidence type="ECO:0000313" key="4">
    <source>
        <dbReference type="Proteomes" id="UP000474718"/>
    </source>
</evidence>
<evidence type="ECO:0000313" key="1">
    <source>
        <dbReference type="EMBL" id="MZL70305.1"/>
    </source>
</evidence>
<protein>
    <recommendedName>
        <fullName evidence="5">NusG domain II-containing protein</fullName>
    </recommendedName>
</protein>
<name>A0AAQ1MDR6_9FIRM</name>
<accession>A0AAQ1MDR6</accession>